<dbReference type="Proteomes" id="UP000076154">
    <property type="component" value="Unassembled WGS sequence"/>
</dbReference>
<dbReference type="OrthoDB" id="2834227at2759"/>
<dbReference type="EMBL" id="LUEZ02000040">
    <property type="protein sequence ID" value="RDB25755.1"/>
    <property type="molecule type" value="Genomic_DNA"/>
</dbReference>
<comment type="caution">
    <text evidence="1">The sequence shown here is derived from an EMBL/GenBank/DDBJ whole genome shotgun (WGS) entry which is preliminary data.</text>
</comment>
<dbReference type="Gene3D" id="3.80.10.10">
    <property type="entry name" value="Ribonuclease Inhibitor"/>
    <property type="match status" value="1"/>
</dbReference>
<protein>
    <submittedName>
        <fullName evidence="1">Uncharacterized protein</fullName>
    </submittedName>
</protein>
<dbReference type="InParanoid" id="A0A369JZH8"/>
<dbReference type="SUPFAM" id="SSF52047">
    <property type="entry name" value="RNI-like"/>
    <property type="match status" value="1"/>
</dbReference>
<name>A0A369JZH8_HYPMA</name>
<dbReference type="InterPro" id="IPR032675">
    <property type="entry name" value="LRR_dom_sf"/>
</dbReference>
<evidence type="ECO:0000313" key="1">
    <source>
        <dbReference type="EMBL" id="RDB25755.1"/>
    </source>
</evidence>
<sequence length="504" mass="57049">MLSDCMTAALGVNITQHVQSSCSPDKTIPQHLHKLTEHSYQLSLPRISPMADLSHTCTTRFSRIRMSECFAEILPVELLQEVFFEYCREMVPIIRGRAGPLRLSHVCGRWRQVAISTPGLWARMSVELDRHRSHHSSPALLKLWLQRSLPLPIALYIVGSATPDPPAGTNILLAILLEHIHRWGHLHWSIKDNNTAEQFLQYSIAKETVLESLDIRIWRRCSDDQIERFPLVLRSFKHLRRLTYYARDMPMALFSLPLIQLTHLNLSCAIPMDACQRLLTRCPNLVELSVMDIQGPVADISATKIALPDLTSCSLNSFQCNIGTLLAQLICPKVRSLSLHCPCSLHGDWRNFDTFFTQSRCHPEIFTFYDAETLDDDLACLLAMPNLQLVWKLNLICHNLSDQTLAVLTGGGSYAPALPLLRALRLSPCYSTDGKLAEMISSRWNGIPNSPGYPLVYAEVDFGLPSLTSDLEEERRAAIHKAHKEDIMCFRRVKDEGLVLSCFY</sequence>
<dbReference type="AlphaFoldDB" id="A0A369JZH8"/>
<proteinExistence type="predicted"/>
<organism evidence="1 2">
    <name type="scientific">Hypsizygus marmoreus</name>
    <name type="common">White beech mushroom</name>
    <name type="synonym">Agaricus marmoreus</name>
    <dbReference type="NCBI Taxonomy" id="39966"/>
    <lineage>
        <taxon>Eukaryota</taxon>
        <taxon>Fungi</taxon>
        <taxon>Dikarya</taxon>
        <taxon>Basidiomycota</taxon>
        <taxon>Agaricomycotina</taxon>
        <taxon>Agaricomycetes</taxon>
        <taxon>Agaricomycetidae</taxon>
        <taxon>Agaricales</taxon>
        <taxon>Tricholomatineae</taxon>
        <taxon>Lyophyllaceae</taxon>
        <taxon>Hypsizygus</taxon>
    </lineage>
</organism>
<gene>
    <name evidence="1" type="ORF">Hypma_006255</name>
</gene>
<reference evidence="1" key="1">
    <citation type="submission" date="2018-04" db="EMBL/GenBank/DDBJ databases">
        <title>Whole genome sequencing of Hypsizygus marmoreus.</title>
        <authorList>
            <person name="Choi I.-G."/>
            <person name="Min B."/>
            <person name="Kim J.-G."/>
            <person name="Kim S."/>
            <person name="Oh Y.-L."/>
            <person name="Kong W.-S."/>
            <person name="Park H."/>
            <person name="Jeong J."/>
            <person name="Song E.-S."/>
        </authorList>
    </citation>
    <scope>NUCLEOTIDE SEQUENCE [LARGE SCALE GENOMIC DNA]</scope>
    <source>
        <strain evidence="1">51987-8</strain>
    </source>
</reference>
<keyword evidence="2" id="KW-1185">Reference proteome</keyword>
<evidence type="ECO:0000313" key="2">
    <source>
        <dbReference type="Proteomes" id="UP000076154"/>
    </source>
</evidence>
<accession>A0A369JZH8</accession>